<proteinExistence type="predicted"/>
<evidence type="ECO:0000313" key="3">
    <source>
        <dbReference type="Proteomes" id="UP000002333"/>
    </source>
</evidence>
<evidence type="ECO:0000256" key="1">
    <source>
        <dbReference type="SAM" id="Phobius"/>
    </source>
</evidence>
<reference evidence="3" key="2">
    <citation type="submission" date="2008-05" db="EMBL/GenBank/DDBJ databases">
        <title>Genome sequence of Clostridium botulinum Ba4 strain 657.</title>
        <authorList>
            <person name="Shrivastava S."/>
            <person name="Brown J.L."/>
            <person name="Bruce D."/>
            <person name="Detter C."/>
            <person name="Munk C."/>
            <person name="Smith L.A."/>
            <person name="Smith T.J."/>
            <person name="Sutton G."/>
            <person name="Brettin T.S."/>
        </authorList>
    </citation>
    <scope>NUCLEOTIDE SEQUENCE [LARGE SCALE GENOMIC DNA]</scope>
    <source>
        <strain evidence="3">657 / Type Ba4</strain>
    </source>
</reference>
<name>A0A3F2ZSU3_CLOB6</name>
<dbReference type="AlphaFoldDB" id="A0A3F2ZSU3"/>
<gene>
    <name evidence="2" type="ordered locus">CLJ_B2496</name>
</gene>
<keyword evidence="1" id="KW-0812">Transmembrane</keyword>
<keyword evidence="1" id="KW-1133">Transmembrane helix</keyword>
<reference evidence="2 3" key="1">
    <citation type="journal article" date="2007" name="PLoS ONE">
        <title>Analysis of the neurotoxin complex genes in Clostridium botulinum A1-A4 and B1 strains: BoNT/A3, /Ba4 and /B1 clusters are located within plasmids.</title>
        <authorList>
            <person name="Smith T.J."/>
            <person name="Hill K.K."/>
            <person name="Foley B.T."/>
            <person name="Detter J.C."/>
            <person name="Munk A.C."/>
            <person name="Bruce D.C."/>
            <person name="Doggett N.A."/>
            <person name="Smith L.A."/>
            <person name="Marks J.D."/>
            <person name="Xie G."/>
            <person name="Brettin T.S."/>
        </authorList>
    </citation>
    <scope>NUCLEOTIDE SEQUENCE [LARGE SCALE GENOMIC DNA]</scope>
    <source>
        <strain evidence="3">657 / Type Ba4</strain>
    </source>
</reference>
<dbReference type="Proteomes" id="UP000002333">
    <property type="component" value="Chromosome"/>
</dbReference>
<accession>A0A3F2ZSU3</accession>
<dbReference type="EMBL" id="CP001083">
    <property type="protein sequence ID" value="ACQ52578.1"/>
    <property type="molecule type" value="Genomic_DNA"/>
</dbReference>
<dbReference type="KEGG" id="cbi:CLJ_B2496"/>
<dbReference type="RefSeq" id="WP_012720698.1">
    <property type="nucleotide sequence ID" value="NC_012658.1"/>
</dbReference>
<keyword evidence="1" id="KW-0472">Membrane</keyword>
<protein>
    <submittedName>
        <fullName evidence="2">Uncharacterized protein</fullName>
    </submittedName>
</protein>
<evidence type="ECO:0000313" key="2">
    <source>
        <dbReference type="EMBL" id="ACQ52578.1"/>
    </source>
</evidence>
<sequence length="76" mass="8692">MEWVQKFIERGQYNVPQDTFVFKNKLLDVLSTNAYWICMFVGIGGILAYLCGYKKGGKLTKFSVVIYWVVAALCSK</sequence>
<feature type="transmembrane region" description="Helical" evidence="1">
    <location>
        <begin position="34"/>
        <end position="53"/>
    </location>
</feature>
<organism evidence="2 3">
    <name type="scientific">Clostridium botulinum (strain 657 / Type Ba4)</name>
    <dbReference type="NCBI Taxonomy" id="515621"/>
    <lineage>
        <taxon>Bacteria</taxon>
        <taxon>Bacillati</taxon>
        <taxon>Bacillota</taxon>
        <taxon>Clostridia</taxon>
        <taxon>Eubacteriales</taxon>
        <taxon>Clostridiaceae</taxon>
        <taxon>Clostridium</taxon>
    </lineage>
</organism>